<protein>
    <recommendedName>
        <fullName evidence="3">Ubinuclein-1</fullName>
    </recommendedName>
</protein>
<dbReference type="Proteomes" id="UP000250321">
    <property type="component" value="Unassembled WGS sequence"/>
</dbReference>
<dbReference type="GO" id="GO:0006325">
    <property type="term" value="P:chromatin organization"/>
    <property type="evidence" value="ECO:0007669"/>
    <property type="project" value="TreeGrafter"/>
</dbReference>
<gene>
    <name evidence="1" type="ORF">Pyn_12725</name>
</gene>
<sequence length="222" mass="24878">MLEKAITDLEKMVAESRPPAADNQDADNLSQAIKRRLPREIKAKLAKVARLAASHGKITKELLNRLMNILGHLIQLRTLKRNLKVMISMGLSAKKEKDDRFQQIKREVIDMIKIKAPSSESKALQQQSGASDDFQEISSGAKELSKRKFSMDAALEDKICDLYDLFVDGLDEDAGPQIRKLYAELAGLWPNGFMDNHGSNVQFVGQKKDGGSDMAEIKIRRK</sequence>
<comment type="caution">
    <text evidence="1">The sequence shown here is derived from an EMBL/GenBank/DDBJ whole genome shotgun (WGS) entry which is preliminary data.</text>
</comment>
<accession>A0A314USC3</accession>
<evidence type="ECO:0008006" key="3">
    <source>
        <dbReference type="Google" id="ProtNLM"/>
    </source>
</evidence>
<name>A0A314USC3_PRUYE</name>
<dbReference type="STRING" id="2094558.A0A314USC3"/>
<proteinExistence type="predicted"/>
<dbReference type="PANTHER" id="PTHR21669">
    <property type="entry name" value="CAPZ-INTERACTING PROTEIN AND RELATED PROTEINS"/>
    <property type="match status" value="1"/>
</dbReference>
<evidence type="ECO:0000313" key="1">
    <source>
        <dbReference type="EMBL" id="PQM37679.1"/>
    </source>
</evidence>
<dbReference type="AlphaFoldDB" id="A0A314USC3"/>
<dbReference type="OrthoDB" id="68076at2759"/>
<evidence type="ECO:0000313" key="2">
    <source>
        <dbReference type="Proteomes" id="UP000250321"/>
    </source>
</evidence>
<dbReference type="PANTHER" id="PTHR21669:SF28">
    <property type="entry name" value="YEMANUCLEIN"/>
    <property type="match status" value="1"/>
</dbReference>
<dbReference type="GO" id="GO:0005634">
    <property type="term" value="C:nucleus"/>
    <property type="evidence" value="ECO:0007669"/>
    <property type="project" value="TreeGrafter"/>
</dbReference>
<organism evidence="1 2">
    <name type="scientific">Prunus yedoensis var. nudiflora</name>
    <dbReference type="NCBI Taxonomy" id="2094558"/>
    <lineage>
        <taxon>Eukaryota</taxon>
        <taxon>Viridiplantae</taxon>
        <taxon>Streptophyta</taxon>
        <taxon>Embryophyta</taxon>
        <taxon>Tracheophyta</taxon>
        <taxon>Spermatophyta</taxon>
        <taxon>Magnoliopsida</taxon>
        <taxon>eudicotyledons</taxon>
        <taxon>Gunneridae</taxon>
        <taxon>Pentapetalae</taxon>
        <taxon>rosids</taxon>
        <taxon>fabids</taxon>
        <taxon>Rosales</taxon>
        <taxon>Rosaceae</taxon>
        <taxon>Amygdaloideae</taxon>
        <taxon>Amygdaleae</taxon>
        <taxon>Prunus</taxon>
    </lineage>
</organism>
<keyword evidence="2" id="KW-1185">Reference proteome</keyword>
<dbReference type="EMBL" id="PJQY01003418">
    <property type="protein sequence ID" value="PQM37679.1"/>
    <property type="molecule type" value="Genomic_DNA"/>
</dbReference>
<reference evidence="1 2" key="1">
    <citation type="submission" date="2018-02" db="EMBL/GenBank/DDBJ databases">
        <title>Draft genome of wild Prunus yedoensis var. nudiflora.</title>
        <authorList>
            <person name="Baek S."/>
            <person name="Kim J.-H."/>
            <person name="Choi K."/>
            <person name="Kim G.-B."/>
            <person name="Cho A."/>
            <person name="Jang H."/>
            <person name="Shin C.-H."/>
            <person name="Yu H.-J."/>
            <person name="Mun J.-H."/>
        </authorList>
    </citation>
    <scope>NUCLEOTIDE SEQUENCE [LARGE SCALE GENOMIC DNA]</scope>
    <source>
        <strain evidence="2">cv. Jeju island</strain>
        <tissue evidence="1">Leaf</tissue>
    </source>
</reference>